<dbReference type="AlphaFoldDB" id="A0A8I2YCW8"/>
<sequence length="61" mass="6679">MCLLRGTKSKCPCPMCLVSLEELSNLSKTFEVRTSAQAKHALAIYLQKKSEGEPILKALGL</sequence>
<gene>
    <name evidence="1" type="ORF">JVT61DRAFT_14146</name>
</gene>
<keyword evidence="2" id="KW-1185">Reference proteome</keyword>
<accession>A0A8I2YCW8</accession>
<evidence type="ECO:0000313" key="2">
    <source>
        <dbReference type="Proteomes" id="UP000683000"/>
    </source>
</evidence>
<organism evidence="1 2">
    <name type="scientific">Boletus reticuloceps</name>
    <dbReference type="NCBI Taxonomy" id="495285"/>
    <lineage>
        <taxon>Eukaryota</taxon>
        <taxon>Fungi</taxon>
        <taxon>Dikarya</taxon>
        <taxon>Basidiomycota</taxon>
        <taxon>Agaricomycotina</taxon>
        <taxon>Agaricomycetes</taxon>
        <taxon>Agaricomycetidae</taxon>
        <taxon>Boletales</taxon>
        <taxon>Boletineae</taxon>
        <taxon>Boletaceae</taxon>
        <taxon>Boletoideae</taxon>
        <taxon>Boletus</taxon>
    </lineage>
</organism>
<evidence type="ECO:0000313" key="1">
    <source>
        <dbReference type="EMBL" id="KAG6369649.1"/>
    </source>
</evidence>
<dbReference type="OrthoDB" id="2681810at2759"/>
<protein>
    <submittedName>
        <fullName evidence="1">Uncharacterized protein</fullName>
    </submittedName>
</protein>
<reference evidence="1" key="1">
    <citation type="submission" date="2021-03" db="EMBL/GenBank/DDBJ databases">
        <title>Evolutionary innovations through gain and loss of genes in the ectomycorrhizal Boletales.</title>
        <authorList>
            <person name="Wu G."/>
            <person name="Miyauchi S."/>
            <person name="Morin E."/>
            <person name="Yang Z.-L."/>
            <person name="Xu J."/>
            <person name="Martin F.M."/>
        </authorList>
    </citation>
    <scope>NUCLEOTIDE SEQUENCE</scope>
    <source>
        <strain evidence="1">BR01</strain>
    </source>
</reference>
<comment type="caution">
    <text evidence="1">The sequence shown here is derived from an EMBL/GenBank/DDBJ whole genome shotgun (WGS) entry which is preliminary data.</text>
</comment>
<dbReference type="EMBL" id="JAGFBS010000071">
    <property type="protein sequence ID" value="KAG6369649.1"/>
    <property type="molecule type" value="Genomic_DNA"/>
</dbReference>
<proteinExistence type="predicted"/>
<dbReference type="Proteomes" id="UP000683000">
    <property type="component" value="Unassembled WGS sequence"/>
</dbReference>
<name>A0A8I2YCW8_9AGAM</name>